<evidence type="ECO:0000313" key="2">
    <source>
        <dbReference type="EMBL" id="GID10289.1"/>
    </source>
</evidence>
<evidence type="ECO:0000256" key="1">
    <source>
        <dbReference type="SAM" id="MobiDB-lite"/>
    </source>
</evidence>
<comment type="caution">
    <text evidence="2">The sequence shown here is derived from an EMBL/GenBank/DDBJ whole genome shotgun (WGS) entry which is preliminary data.</text>
</comment>
<protein>
    <submittedName>
        <fullName evidence="2">Uncharacterized protein</fullName>
    </submittedName>
</protein>
<reference evidence="2" key="1">
    <citation type="submission" date="2021-01" db="EMBL/GenBank/DDBJ databases">
        <title>Whole genome shotgun sequence of Actinocatenispora rupis NBRC 107355.</title>
        <authorList>
            <person name="Komaki H."/>
            <person name="Tamura T."/>
        </authorList>
    </citation>
    <scope>NUCLEOTIDE SEQUENCE</scope>
    <source>
        <strain evidence="2">NBRC 107355</strain>
    </source>
</reference>
<evidence type="ECO:0000313" key="3">
    <source>
        <dbReference type="Proteomes" id="UP000612808"/>
    </source>
</evidence>
<feature type="compositionally biased region" description="Basic and acidic residues" evidence="1">
    <location>
        <begin position="1"/>
        <end position="10"/>
    </location>
</feature>
<name>A0A8J3NCC6_9ACTN</name>
<dbReference type="AlphaFoldDB" id="A0A8J3NCC6"/>
<feature type="compositionally biased region" description="Basic and acidic residues" evidence="1">
    <location>
        <begin position="21"/>
        <end position="42"/>
    </location>
</feature>
<feature type="compositionally biased region" description="Acidic residues" evidence="1">
    <location>
        <begin position="43"/>
        <end position="52"/>
    </location>
</feature>
<accession>A0A8J3NCC6</accession>
<proteinExistence type="predicted"/>
<keyword evidence="3" id="KW-1185">Reference proteome</keyword>
<feature type="compositionally biased region" description="Basic and acidic residues" evidence="1">
    <location>
        <begin position="67"/>
        <end position="87"/>
    </location>
</feature>
<dbReference type="EMBL" id="BOMB01000007">
    <property type="protein sequence ID" value="GID10289.1"/>
    <property type="molecule type" value="Genomic_DNA"/>
</dbReference>
<feature type="region of interest" description="Disordered" evidence="1">
    <location>
        <begin position="1"/>
        <end position="87"/>
    </location>
</feature>
<organism evidence="2 3">
    <name type="scientific">Actinocatenispora rupis</name>
    <dbReference type="NCBI Taxonomy" id="519421"/>
    <lineage>
        <taxon>Bacteria</taxon>
        <taxon>Bacillati</taxon>
        <taxon>Actinomycetota</taxon>
        <taxon>Actinomycetes</taxon>
        <taxon>Micromonosporales</taxon>
        <taxon>Micromonosporaceae</taxon>
        <taxon>Actinocatenispora</taxon>
    </lineage>
</organism>
<dbReference type="Proteomes" id="UP000612808">
    <property type="component" value="Unassembled WGS sequence"/>
</dbReference>
<sequence>MPNARSDRIRSARGPARGRRGRPDGGRRRYDIGSDTVGRYDDEREVELDDEQAVLPDQTADDTDAGWGERHQDNDDRLLADRPPHWD</sequence>
<gene>
    <name evidence="2" type="ORF">Aru02nite_11780</name>
</gene>